<organism evidence="1 2">
    <name type="scientific">Streptomyces poriferorum</name>
    <dbReference type="NCBI Taxonomy" id="2798799"/>
    <lineage>
        <taxon>Bacteria</taxon>
        <taxon>Bacillati</taxon>
        <taxon>Actinomycetota</taxon>
        <taxon>Actinomycetes</taxon>
        <taxon>Kitasatosporales</taxon>
        <taxon>Streptomycetaceae</taxon>
        <taxon>Streptomyces</taxon>
    </lineage>
</organism>
<dbReference type="EMBL" id="CP120988">
    <property type="protein sequence ID" value="WLQ61597.1"/>
    <property type="molecule type" value="Genomic_DNA"/>
</dbReference>
<keyword evidence="2" id="KW-1185">Reference proteome</keyword>
<protein>
    <submittedName>
        <fullName evidence="1">Carboxypeptidase-like regulatory domain-containing protein</fullName>
    </submittedName>
</protein>
<reference evidence="1 2" key="1">
    <citation type="submission" date="2023-03" db="EMBL/GenBank/DDBJ databases">
        <title>Isolation and description of six Streptomyces strains from soil environments, able to metabolize different microbial glucans.</title>
        <authorList>
            <person name="Widen T."/>
            <person name="Larsbrink J."/>
        </authorList>
    </citation>
    <scope>NUCLEOTIDE SEQUENCE [LARGE SCALE GENOMIC DNA]</scope>
    <source>
        <strain evidence="1 2">Alt2</strain>
    </source>
</reference>
<dbReference type="Gene3D" id="2.60.40.1120">
    <property type="entry name" value="Carboxypeptidase-like, regulatory domain"/>
    <property type="match status" value="1"/>
</dbReference>
<gene>
    <name evidence="1" type="ORF">P8A19_07045</name>
</gene>
<dbReference type="SUPFAM" id="SSF49464">
    <property type="entry name" value="Carboxypeptidase regulatory domain-like"/>
    <property type="match status" value="1"/>
</dbReference>
<evidence type="ECO:0000313" key="1">
    <source>
        <dbReference type="EMBL" id="WLQ61597.1"/>
    </source>
</evidence>
<name>A0ABY9J192_9ACTN</name>
<dbReference type="Proteomes" id="UP001235744">
    <property type="component" value="Chromosome"/>
</dbReference>
<sequence length="76" mass="7984">MVVIDGHGRQLVRAATDEHGHYAVTGLPEGHLNVVATAAGQAPSVQRKHLRPGTVVRADFALLTPPELSAPSSPRT</sequence>
<dbReference type="InterPro" id="IPR008969">
    <property type="entry name" value="CarboxyPept-like_regulatory"/>
</dbReference>
<dbReference type="RefSeq" id="WP_306106322.1">
    <property type="nucleotide sequence ID" value="NZ_CP120988.1"/>
</dbReference>
<dbReference type="Pfam" id="PF13620">
    <property type="entry name" value="CarboxypepD_reg"/>
    <property type="match status" value="1"/>
</dbReference>
<evidence type="ECO:0000313" key="2">
    <source>
        <dbReference type="Proteomes" id="UP001235744"/>
    </source>
</evidence>
<accession>A0ABY9J192</accession>
<proteinExistence type="predicted"/>